<feature type="domain" description="HD-GYP" evidence="3">
    <location>
        <begin position="209"/>
        <end position="405"/>
    </location>
</feature>
<feature type="domain" description="GGDEF" evidence="2">
    <location>
        <begin position="88"/>
        <end position="217"/>
    </location>
</feature>
<dbReference type="PROSITE" id="PS50887">
    <property type="entry name" value="GGDEF"/>
    <property type="match status" value="1"/>
</dbReference>
<gene>
    <name evidence="4" type="ORF">SDC9_111072</name>
</gene>
<feature type="region of interest" description="Disordered" evidence="1">
    <location>
        <begin position="396"/>
        <end position="421"/>
    </location>
</feature>
<dbReference type="EMBL" id="VSSQ01019813">
    <property type="protein sequence ID" value="MPM64186.1"/>
    <property type="molecule type" value="Genomic_DNA"/>
</dbReference>
<protein>
    <recommendedName>
        <fullName evidence="5">Cyclic di-GMP phosphodiesterase</fullName>
    </recommendedName>
</protein>
<dbReference type="InterPro" id="IPR000160">
    <property type="entry name" value="GGDEF_dom"/>
</dbReference>
<dbReference type="InterPro" id="IPR003607">
    <property type="entry name" value="HD/PDEase_dom"/>
</dbReference>
<organism evidence="4">
    <name type="scientific">bioreactor metagenome</name>
    <dbReference type="NCBI Taxonomy" id="1076179"/>
    <lineage>
        <taxon>unclassified sequences</taxon>
        <taxon>metagenomes</taxon>
        <taxon>ecological metagenomes</taxon>
    </lineage>
</organism>
<feature type="compositionally biased region" description="Polar residues" evidence="1">
    <location>
        <begin position="405"/>
        <end position="421"/>
    </location>
</feature>
<dbReference type="PANTHER" id="PTHR45138:SF9">
    <property type="entry name" value="DIGUANYLATE CYCLASE DGCM-RELATED"/>
    <property type="match status" value="1"/>
</dbReference>
<evidence type="ECO:0000259" key="2">
    <source>
        <dbReference type="PROSITE" id="PS50887"/>
    </source>
</evidence>
<comment type="caution">
    <text evidence="4">The sequence shown here is derived from an EMBL/GenBank/DDBJ whole genome shotgun (WGS) entry which is preliminary data.</text>
</comment>
<dbReference type="InterPro" id="IPR037522">
    <property type="entry name" value="HD_GYP_dom"/>
</dbReference>
<dbReference type="SMART" id="SM00267">
    <property type="entry name" value="GGDEF"/>
    <property type="match status" value="1"/>
</dbReference>
<dbReference type="SUPFAM" id="SSF109604">
    <property type="entry name" value="HD-domain/PDEase-like"/>
    <property type="match status" value="1"/>
</dbReference>
<dbReference type="InterPro" id="IPR043128">
    <property type="entry name" value="Rev_trsase/Diguanyl_cyclase"/>
</dbReference>
<dbReference type="InterPro" id="IPR050469">
    <property type="entry name" value="Diguanylate_Cyclase"/>
</dbReference>
<dbReference type="CDD" id="cd01949">
    <property type="entry name" value="GGDEF"/>
    <property type="match status" value="1"/>
</dbReference>
<dbReference type="GO" id="GO:0052621">
    <property type="term" value="F:diguanylate cyclase activity"/>
    <property type="evidence" value="ECO:0007669"/>
    <property type="project" value="TreeGrafter"/>
</dbReference>
<dbReference type="CDD" id="cd00077">
    <property type="entry name" value="HDc"/>
    <property type="match status" value="1"/>
</dbReference>
<name>A0A645BGB2_9ZZZZ</name>
<evidence type="ECO:0000313" key="4">
    <source>
        <dbReference type="EMBL" id="MPM64186.1"/>
    </source>
</evidence>
<dbReference type="Gene3D" id="3.30.70.270">
    <property type="match status" value="1"/>
</dbReference>
<sequence>MSSGQRIHADNEVFWRADGTAVEVEYNAYPQFSEGKIIGAVVTFTDNSERRRSRAKIDFLSTHDTLTGLHNRAFFENTLKEADTEENLPITVIFGDINGLKLTNDVFGHAAGDNLLKTAAELLKSSCRGKDIVCRLGGDEFAVIMTNTGEEAAGRIIRRIQSDFADRKIIAIRGSISMGYGTKTDTGQDILSVVQSAEEAMYREKTLYRKDIDSEMADTIMETLHEKCPGEKSHAESVREICGLIGEALGMTPAEIEKLKTAGYLHDIGKVVLDSETLNRNDGLVEEEQNKKGLLLHPAAGYRILNLFDATLEYAEAVFCHHEHWDGTGVPNGIGGQNIPLIARILRVAESWDRLRLQAGNTPGWERRAVPELLEQSGTALDPKIAEALAVRVSAGAPSSIAPARNSTEGQGLHSRSSGPY</sequence>
<dbReference type="Pfam" id="PF00990">
    <property type="entry name" value="GGDEF"/>
    <property type="match status" value="1"/>
</dbReference>
<proteinExistence type="predicted"/>
<dbReference type="AlphaFoldDB" id="A0A645BGB2"/>
<dbReference type="SMART" id="SM00471">
    <property type="entry name" value="HDc"/>
    <property type="match status" value="1"/>
</dbReference>
<evidence type="ECO:0000256" key="1">
    <source>
        <dbReference type="SAM" id="MobiDB-lite"/>
    </source>
</evidence>
<dbReference type="PROSITE" id="PS51832">
    <property type="entry name" value="HD_GYP"/>
    <property type="match status" value="1"/>
</dbReference>
<dbReference type="InterPro" id="IPR029787">
    <property type="entry name" value="Nucleotide_cyclase"/>
</dbReference>
<accession>A0A645BGB2</accession>
<reference evidence="4" key="1">
    <citation type="submission" date="2019-08" db="EMBL/GenBank/DDBJ databases">
        <authorList>
            <person name="Kucharzyk K."/>
            <person name="Murdoch R.W."/>
            <person name="Higgins S."/>
            <person name="Loffler F."/>
        </authorList>
    </citation>
    <scope>NUCLEOTIDE SEQUENCE</scope>
</reference>
<evidence type="ECO:0008006" key="5">
    <source>
        <dbReference type="Google" id="ProtNLM"/>
    </source>
</evidence>
<dbReference type="PANTHER" id="PTHR45138">
    <property type="entry name" value="REGULATORY COMPONENTS OF SENSORY TRANSDUCTION SYSTEM"/>
    <property type="match status" value="1"/>
</dbReference>
<dbReference type="NCBIfam" id="TIGR00254">
    <property type="entry name" value="GGDEF"/>
    <property type="match status" value="1"/>
</dbReference>
<evidence type="ECO:0000259" key="3">
    <source>
        <dbReference type="PROSITE" id="PS51832"/>
    </source>
</evidence>
<dbReference type="Pfam" id="PF13487">
    <property type="entry name" value="HD_5"/>
    <property type="match status" value="1"/>
</dbReference>
<dbReference type="Gene3D" id="1.10.3210.10">
    <property type="entry name" value="Hypothetical protein af1432"/>
    <property type="match status" value="1"/>
</dbReference>
<dbReference type="SUPFAM" id="SSF55073">
    <property type="entry name" value="Nucleotide cyclase"/>
    <property type="match status" value="1"/>
</dbReference>